<dbReference type="InterPro" id="IPR036440">
    <property type="entry name" value="Peptidase_C15-like_sf"/>
</dbReference>
<dbReference type="PRINTS" id="PR00706">
    <property type="entry name" value="PYROGLUPTASE"/>
</dbReference>
<dbReference type="PROSITE" id="PS01334">
    <property type="entry name" value="PYRASE_CYS"/>
    <property type="match status" value="1"/>
</dbReference>
<dbReference type="InterPro" id="IPR000816">
    <property type="entry name" value="Peptidase_C15"/>
</dbReference>
<comment type="subcellular location">
    <subcellularLocation>
        <location evidence="3 9">Cytoplasm</location>
    </subcellularLocation>
</comment>
<dbReference type="EMBL" id="BMOK01000002">
    <property type="protein sequence ID" value="GGL43746.1"/>
    <property type="molecule type" value="Genomic_DNA"/>
</dbReference>
<evidence type="ECO:0000256" key="3">
    <source>
        <dbReference type="ARBA" id="ARBA00004496"/>
    </source>
</evidence>
<dbReference type="PROSITE" id="PS01333">
    <property type="entry name" value="PYRASE_GLU"/>
    <property type="match status" value="1"/>
</dbReference>
<comment type="function">
    <text evidence="2 9">Removes 5-oxoproline from various penultimate amino acid residues except L-proline.</text>
</comment>
<keyword evidence="5 9" id="KW-0963">Cytoplasm</keyword>
<dbReference type="GO" id="GO:0005829">
    <property type="term" value="C:cytosol"/>
    <property type="evidence" value="ECO:0007669"/>
    <property type="project" value="InterPro"/>
</dbReference>
<comment type="caution">
    <text evidence="12">The sequence shown here is derived from an EMBL/GenBank/DDBJ whole genome shotgun (WGS) entry which is preliminary data.</text>
</comment>
<dbReference type="PANTHER" id="PTHR23402:SF1">
    <property type="entry name" value="PYROGLUTAMYL-PEPTIDASE I"/>
    <property type="match status" value="1"/>
</dbReference>
<dbReference type="HAMAP" id="MF_00417">
    <property type="entry name" value="Pyrrolid_peptidase"/>
    <property type="match status" value="1"/>
</dbReference>
<feature type="active site" evidence="9">
    <location>
        <position position="167"/>
    </location>
</feature>
<evidence type="ECO:0000256" key="9">
    <source>
        <dbReference type="HAMAP-Rule" id="MF_00417"/>
    </source>
</evidence>
<dbReference type="InterPro" id="IPR016125">
    <property type="entry name" value="Peptidase_C15-like"/>
</dbReference>
<gene>
    <name evidence="9 12" type="primary">pcp</name>
    <name evidence="12" type="ORF">GCM10007968_04540</name>
</gene>
<name>A0A917RY95_9BACL</name>
<comment type="subunit">
    <text evidence="9">Homotetramer.</text>
</comment>
<evidence type="ECO:0000256" key="10">
    <source>
        <dbReference type="PROSITE-ProRule" id="PRU10076"/>
    </source>
</evidence>
<sequence length="213" mass="23093">MRVLLSGFAPYGEDHVNPSWEAVRRLDGIQAAENVTLFATRLPVVYGEAIKRLISSIRVIRPEVTIAVGQAGGRMQITPERVAINVSDAPIPDNAGRVLTDKVIISDGPAAYWSTLPVRKIVRAIKDLGIPAGLSNTAGTFVCNQVFYGLMHELSHSGQTKIGGFIHIPYIPEQTLDKLAPCLSLDTITKALKRAAVVSAEALMPEHKFTEIN</sequence>
<dbReference type="NCBIfam" id="TIGR00504">
    <property type="entry name" value="pyro_pdase"/>
    <property type="match status" value="1"/>
</dbReference>
<dbReference type="SUPFAM" id="SSF53182">
    <property type="entry name" value="Pyrrolidone carboxyl peptidase (pyroglutamate aminopeptidase)"/>
    <property type="match status" value="1"/>
</dbReference>
<protein>
    <recommendedName>
        <fullName evidence="9">Pyrrolidone-carboxylate peptidase</fullName>
        <ecNumber evidence="9">3.4.19.3</ecNumber>
    </recommendedName>
    <alternativeName>
        <fullName evidence="9">5-oxoprolyl-peptidase</fullName>
    </alternativeName>
    <alternativeName>
        <fullName evidence="9">Pyroglutamyl-peptidase I</fullName>
        <shortName evidence="9">PGP-I</shortName>
        <shortName evidence="9">Pyrase</shortName>
    </alternativeName>
</protein>
<comment type="similarity">
    <text evidence="4 9">Belongs to the peptidase C15 family.</text>
</comment>
<dbReference type="Gene3D" id="3.40.630.20">
    <property type="entry name" value="Peptidase C15, pyroglutamyl peptidase I-like"/>
    <property type="match status" value="1"/>
</dbReference>
<keyword evidence="6 9" id="KW-0645">Protease</keyword>
<evidence type="ECO:0000256" key="1">
    <source>
        <dbReference type="ARBA" id="ARBA00001770"/>
    </source>
</evidence>
<evidence type="ECO:0000256" key="4">
    <source>
        <dbReference type="ARBA" id="ARBA00006641"/>
    </source>
</evidence>
<organism evidence="12 13">
    <name type="scientific">Sporolactobacillus putidus</name>
    <dbReference type="NCBI Taxonomy" id="492735"/>
    <lineage>
        <taxon>Bacteria</taxon>
        <taxon>Bacillati</taxon>
        <taxon>Bacillota</taxon>
        <taxon>Bacilli</taxon>
        <taxon>Bacillales</taxon>
        <taxon>Sporolactobacillaceae</taxon>
        <taxon>Sporolactobacillus</taxon>
    </lineage>
</organism>
<keyword evidence="8 9" id="KW-0788">Thiol protease</keyword>
<accession>A0A917RY95</accession>
<dbReference type="GO" id="GO:0016920">
    <property type="term" value="F:pyroglutamyl-peptidase activity"/>
    <property type="evidence" value="ECO:0007669"/>
    <property type="project" value="UniProtKB-UniRule"/>
</dbReference>
<dbReference type="AlphaFoldDB" id="A0A917RY95"/>
<evidence type="ECO:0000256" key="11">
    <source>
        <dbReference type="PROSITE-ProRule" id="PRU10077"/>
    </source>
</evidence>
<comment type="catalytic activity">
    <reaction evidence="1 9 10">
        <text>Release of an N-terminal pyroglutamyl group from a polypeptide, the second amino acid generally not being Pro.</text>
        <dbReference type="EC" id="3.4.19.3"/>
    </reaction>
</comment>
<evidence type="ECO:0000256" key="8">
    <source>
        <dbReference type="ARBA" id="ARBA00022807"/>
    </source>
</evidence>
<dbReference type="FunFam" id="3.40.630.20:FF:000001">
    <property type="entry name" value="Pyrrolidone-carboxylate peptidase"/>
    <property type="match status" value="1"/>
</dbReference>
<feature type="active site" evidence="9 10">
    <location>
        <position position="80"/>
    </location>
</feature>
<evidence type="ECO:0000256" key="7">
    <source>
        <dbReference type="ARBA" id="ARBA00022801"/>
    </source>
</evidence>
<keyword evidence="7 9" id="KW-0378">Hydrolase</keyword>
<dbReference type="CDD" id="cd00501">
    <property type="entry name" value="Peptidase_C15"/>
    <property type="match status" value="1"/>
</dbReference>
<dbReference type="GO" id="GO:0006508">
    <property type="term" value="P:proteolysis"/>
    <property type="evidence" value="ECO:0007669"/>
    <property type="project" value="UniProtKB-KW"/>
</dbReference>
<evidence type="ECO:0000313" key="12">
    <source>
        <dbReference type="EMBL" id="GGL43746.1"/>
    </source>
</evidence>
<feature type="active site" evidence="9 11">
    <location>
        <position position="143"/>
    </location>
</feature>
<dbReference type="InterPro" id="IPR033694">
    <property type="entry name" value="PGPEP1_Cys_AS"/>
</dbReference>
<dbReference type="InterPro" id="IPR029762">
    <property type="entry name" value="PGP-I_bact-type"/>
</dbReference>
<dbReference type="Pfam" id="PF01470">
    <property type="entry name" value="Peptidase_C15"/>
    <property type="match status" value="1"/>
</dbReference>
<dbReference type="InterPro" id="IPR033693">
    <property type="entry name" value="PGPEP1_Glu_AS"/>
</dbReference>
<keyword evidence="13" id="KW-1185">Reference proteome</keyword>
<evidence type="ECO:0000256" key="5">
    <source>
        <dbReference type="ARBA" id="ARBA00022490"/>
    </source>
</evidence>
<dbReference type="EC" id="3.4.19.3" evidence="9"/>
<proteinExistence type="inferred from homology"/>
<dbReference type="PANTHER" id="PTHR23402">
    <property type="entry name" value="PROTEASE FAMILY C15 PYROGLUTAMYL-PEPTIDASE I-RELATED"/>
    <property type="match status" value="1"/>
</dbReference>
<evidence type="ECO:0000256" key="6">
    <source>
        <dbReference type="ARBA" id="ARBA00022670"/>
    </source>
</evidence>
<evidence type="ECO:0000313" key="13">
    <source>
        <dbReference type="Proteomes" id="UP000654670"/>
    </source>
</evidence>
<reference evidence="12" key="2">
    <citation type="submission" date="2020-09" db="EMBL/GenBank/DDBJ databases">
        <authorList>
            <person name="Sun Q."/>
            <person name="Ohkuma M."/>
        </authorList>
    </citation>
    <scope>NUCLEOTIDE SEQUENCE</scope>
    <source>
        <strain evidence="12">JCM 15325</strain>
    </source>
</reference>
<dbReference type="Proteomes" id="UP000654670">
    <property type="component" value="Unassembled WGS sequence"/>
</dbReference>
<dbReference type="PIRSF" id="PIRSF015592">
    <property type="entry name" value="Prld-crbxl_pptds"/>
    <property type="match status" value="1"/>
</dbReference>
<dbReference type="NCBIfam" id="NF009676">
    <property type="entry name" value="PRK13197.1"/>
    <property type="match status" value="1"/>
</dbReference>
<reference evidence="12" key="1">
    <citation type="journal article" date="2014" name="Int. J. Syst. Evol. Microbiol.">
        <title>Complete genome sequence of Corynebacterium casei LMG S-19264T (=DSM 44701T), isolated from a smear-ripened cheese.</title>
        <authorList>
            <consortium name="US DOE Joint Genome Institute (JGI-PGF)"/>
            <person name="Walter F."/>
            <person name="Albersmeier A."/>
            <person name="Kalinowski J."/>
            <person name="Ruckert C."/>
        </authorList>
    </citation>
    <scope>NUCLEOTIDE SEQUENCE</scope>
    <source>
        <strain evidence="12">JCM 15325</strain>
    </source>
</reference>
<evidence type="ECO:0000256" key="2">
    <source>
        <dbReference type="ARBA" id="ARBA00002280"/>
    </source>
</evidence>